<gene>
    <name evidence="2" type="ORF">S03H2_37215</name>
</gene>
<evidence type="ECO:0000313" key="2">
    <source>
        <dbReference type="EMBL" id="GAH47909.1"/>
    </source>
</evidence>
<reference evidence="2" key="1">
    <citation type="journal article" date="2014" name="Front. Microbiol.">
        <title>High frequency of phylogenetically diverse reductive dehalogenase-homologous genes in deep subseafloor sedimentary metagenomes.</title>
        <authorList>
            <person name="Kawai M."/>
            <person name="Futagami T."/>
            <person name="Toyoda A."/>
            <person name="Takaki Y."/>
            <person name="Nishi S."/>
            <person name="Hori S."/>
            <person name="Arai W."/>
            <person name="Tsubouchi T."/>
            <person name="Morono Y."/>
            <person name="Uchiyama I."/>
            <person name="Ito T."/>
            <person name="Fujiyama A."/>
            <person name="Inagaki F."/>
            <person name="Takami H."/>
        </authorList>
    </citation>
    <scope>NUCLEOTIDE SEQUENCE</scope>
    <source>
        <strain evidence="2">Expedition CK06-06</strain>
    </source>
</reference>
<evidence type="ECO:0000256" key="1">
    <source>
        <dbReference type="SAM" id="MobiDB-lite"/>
    </source>
</evidence>
<feature type="compositionally biased region" description="Basic and acidic residues" evidence="1">
    <location>
        <begin position="108"/>
        <end position="118"/>
    </location>
</feature>
<comment type="caution">
    <text evidence="2">The sequence shown here is derived from an EMBL/GenBank/DDBJ whole genome shotgun (WGS) entry which is preliminary data.</text>
</comment>
<proteinExistence type="predicted"/>
<dbReference type="EMBL" id="BARU01022886">
    <property type="protein sequence ID" value="GAH47909.1"/>
    <property type="molecule type" value="Genomic_DNA"/>
</dbReference>
<organism evidence="2">
    <name type="scientific">marine sediment metagenome</name>
    <dbReference type="NCBI Taxonomy" id="412755"/>
    <lineage>
        <taxon>unclassified sequences</taxon>
        <taxon>metagenomes</taxon>
        <taxon>ecological metagenomes</taxon>
    </lineage>
</organism>
<protein>
    <submittedName>
        <fullName evidence="2">Uncharacterized protein</fullName>
    </submittedName>
</protein>
<dbReference type="AlphaFoldDB" id="X1H216"/>
<name>X1H216_9ZZZZ</name>
<feature type="region of interest" description="Disordered" evidence="1">
    <location>
        <begin position="108"/>
        <end position="141"/>
    </location>
</feature>
<accession>X1H216</accession>
<feature type="non-terminal residue" evidence="2">
    <location>
        <position position="168"/>
    </location>
</feature>
<sequence>MFECGVPEEGLIQLHDPVEIATVRPKSRERTNPCPGKKIEISRALNVDLAQEIGGILCHYEVGEKILEVTYFDLGEESSEIGLSNSSFTEESSVIDILDNALTEEIHEMGDTRPREELDGSADMSDDELPEDPNGADILDDALSEKLQCADVSYDSLAEEVEGNAQSY</sequence>